<evidence type="ECO:0000313" key="2">
    <source>
        <dbReference type="Proteomes" id="UP000016843"/>
    </source>
</evidence>
<gene>
    <name evidence="1" type="ORF">P872_00410</name>
</gene>
<name>U5C3S2_9BACT</name>
<proteinExistence type="predicted"/>
<protein>
    <submittedName>
        <fullName evidence="1">Uncharacterized protein</fullName>
    </submittedName>
</protein>
<accession>U5C3S2</accession>
<keyword evidence="2" id="KW-1185">Reference proteome</keyword>
<organism evidence="1 2">
    <name type="scientific">Rhodonellum psychrophilum GCM71 = DSM 17998</name>
    <dbReference type="NCBI Taxonomy" id="1123057"/>
    <lineage>
        <taxon>Bacteria</taxon>
        <taxon>Pseudomonadati</taxon>
        <taxon>Bacteroidota</taxon>
        <taxon>Cytophagia</taxon>
        <taxon>Cytophagales</taxon>
        <taxon>Cytophagaceae</taxon>
        <taxon>Rhodonellum</taxon>
    </lineage>
</organism>
<comment type="caution">
    <text evidence="1">The sequence shown here is derived from an EMBL/GenBank/DDBJ whole genome shotgun (WGS) entry which is preliminary data.</text>
</comment>
<evidence type="ECO:0000313" key="1">
    <source>
        <dbReference type="EMBL" id="ERM83571.1"/>
    </source>
</evidence>
<dbReference type="EMBL" id="AWXR01000012">
    <property type="protein sequence ID" value="ERM83571.1"/>
    <property type="molecule type" value="Genomic_DNA"/>
</dbReference>
<dbReference type="Proteomes" id="UP000016843">
    <property type="component" value="Unassembled WGS sequence"/>
</dbReference>
<dbReference type="AlphaFoldDB" id="U5C3S2"/>
<reference evidence="1 2" key="1">
    <citation type="journal article" date="2013" name="Genome Announc.">
        <title>Draft Genome Sequence of the Psychrophilic and Alkaliphilic Rhodonellum psychrophilum Strain GCM71T.</title>
        <authorList>
            <person name="Hauptmann A.L."/>
            <person name="Glaring M.A."/>
            <person name="Hallin P.F."/>
            <person name="Prieme A."/>
            <person name="Stougaard P."/>
        </authorList>
    </citation>
    <scope>NUCLEOTIDE SEQUENCE [LARGE SCALE GENOMIC DNA]</scope>
    <source>
        <strain evidence="1 2">GCM71</strain>
    </source>
</reference>
<sequence>MGYANKNHLQSHYCFGGGFFLFFFSEFFNQKGVIDSIFEKYIQ</sequence>